<name>A0A310SJ90_9HYME</name>
<feature type="compositionally biased region" description="Polar residues" evidence="1">
    <location>
        <begin position="1820"/>
        <end position="1837"/>
    </location>
</feature>
<feature type="compositionally biased region" description="Low complexity" evidence="1">
    <location>
        <begin position="2515"/>
        <end position="2527"/>
    </location>
</feature>
<sequence>MHFPRNAMANVNSFGLAGSVKKPRSESEKRVPEIKPNEGRDKAVSGDRVVSRGLKTAVKTLSNKGQRKNKAVNSENTVQGIARVHEEGKRYDLDWTGVEEWYRCLGETSRIGEGILHREIEALLWQYFPEFTRRASSTDLPVILRISNLGAAKVADVRYEPCPYPCQFTVIRTERRKTTVLATIDVEETRVACYPRPCSEKKGYFLPVSSTTTRSLDRNFATTAAAVSPISSTTPLNGLEATLSDSKKKYGDKVNALLSAWEHVTNFIPGATPEATQSLIEWAHKHTLKLVLRGEWPKLSPATKTHLSVTLQRCASHLVQHPAAPRCTALIALVHNPWTHPALDSILNGQPDSEHEEDPVRSTEFCCSEKGELLTMRLKILCEDRCEDIALKLMDLSDGLELVQRLSGERPTKYGTARVWRNSIKAAELVAQYLVTAGMVRPVPETGANILEQILNSWALLHSKLKDVAPTLPGMIRKLIEPAESAQHIYIFCAVLVKHFGDSIKPLVIELYIRALTTDMNELESQKTKSDTEKVRETAKRLSTQFLKLADVVGSNIGIARECVLTAFSLHPTRACYDRIKEIAVACGKTKEDETSSNNIIVTDKFKHVLENHSNTGLVKTDGNIGEKNDETNVANTDLTSSLCNSSLFPMSSLSGSTTASTTPTKKNIDFQNGQVSKSFERTDQLLKSLLTPKKEEATISASDRCLLHPKRDPLSNGPLGELCFNCGEFTGSDISRSKSPESNDNASRNVERTLDALILIKGDAVTGSANYDEKSVPNQFKDWPSEDDTKDIFFGIEKGYEQWVDLPSDNSEQFGSFQPAGSYKRSSTRRSLDDTTTDSDSGSILRIRRTGRQRKIHRLESSESDYDSAERKPKHFRNRVSSISDSDSNTQDSQADSLGSDGCRLEVKKKSNKSSNKETNKKRSKTSKLTVESVSHFHMLVNENVRHANTNEDASGSDVSSNDIITLFSADMDESKRETIKGSAYTAAAPLIITERRSDPAVLKSLRMFRPQNSKKPTRISQILQKNLLNKSKDNNNLENNTNSVTKFAPMLSTLNLNPKIVLTRADEIDRKLIRSKKQQRLSSGDITSELMNIQKNMPFSPNKNSLSSYQKQKGNGAPITSKADLSPTDGHDLNSKSNLGKRKFDILAKAVRDSDILAKNVPGLNSLDMMVPPRMRPTVNVVQLSRNIPQSPNSGSINSGNTPPRPNRTPSVAGNIQTPSVAGNIQLPGTPSSGGHDSGVGMSPAGQTPPPRSSTLPDVGEETNQPPDNSPTSSTTTNVSSQLEPDSSPRTMPIRRSQQNQSPKKSPSPCSAVTTTTTTTSTGVAPTTITSDQLQIVCKPDGTYQLASVNPNVVSNQRNVLNLQNIDDGSGVGNFSRQNQRAENVNANRNTYERLTSAKATAQSGQNTGLPKFQQAFGKTIYTLSTDTSTSGVTGATSETLVQSASPQKTANLSKAVQTSVPNAQQTNPSTGINVQSIANIPNTLQLSTSRQILNIVQSSGNNANVATSPNANQTLTQLVQSVQNASPGVIYTHKIPVTISTTNPSQLNIIPTISHANSIPAGRTPVVNSTTLEQLREFESVLEQVKERSTIQPQSHQTISTAATTTVQTQTTTQQTQATKQQQVSVSALAQQLLMPTQQTTNNDFASNGNTVNFQQDVFSQKVSLAYVNQNAGSVAAKTPNSTPVVVVTSYCQPAASPALSVTSQSSSSPCVTPAPAPIPSAGKTPPTPPSSKTVKKTAPKTLKTNATNTSKASPIPKPQQKPQEDEQTAQRIYAILDEYAEQLRNSPDLNNKPAPRRRSNPPTNPSQSSKRKKSNANKTKPVGQQNSELSPSTDDLGRTMGSEDSSSGVVHVQDSPAGFSAPEEPSSNVGNVTDATAEVRNLTNDSNDGVELNVKRRNLIFAEPGSGQPRAVIVQEAVQTSSVSVSEALASVTGKMGSTAVLVPGPNYILPMNLVKGGQQFTIVSSGSKLLATVPATVRTTGNTGVSNTLVLQSFLNQAGKIISQPAQVKQVKIPTLQTLSGNQTLTTTQNVQGASVVIPQTGNHAQCTSDVTAEKSNIIGDLTMAKSDTVSGGVAVESATNAIVVNKSNSTIGLIQRNLNEPSESQPICGVITSNPNLTLQSARLFNSSIHKLTTPGLKSDNVVCITPTATIAHSPEKKSPQDSQIHNDKPVSIQTGATIALAFATQSDVSLLNDAQQQQQQQQQQQKETKEISTEIIPGAKIISPKTVKRKIDDTMGMSENVPKTLITSNSVVCSSNATPLQSNEKIDSMSTITVASKQSGGIDNATQFLVTGGPSSSDSQESPVQQSAEGIEVSCKVGNGLLYGNARLQEAWEPEGKVSPDTPWRYVPTSTNSLNIEPLNSRYSDNSENVQSVLQIINKGQGIEMTSGQIYQTNTKKYFMNHTLEPFQQYSNKSNVMKTPLNPRLDRELLQQKIERKAAAIEREMKLQKSLSEECEDLGVDEPSTSDLFPEADLLFDTNHSPSFDHSSQDASCSQPLGMKSYSGSYFRSLDSSSGSRDASPIADFKMSERRKSTSQRTRSAKDSSKRSKRDKVEDLHLENPAKHMRLTLDNLSQDEASNSNSDISRLSPTNLGSLENDSLKDTSRTKITSRNSSKEGSPSSVSSIPSNMKLDIDLDSESLPPSINVNNTSAASSGDESLTLLSGNTADVTIPSPLSPIAGPMLSTHKYTYTNKKRIASKVTRMDYLSWESPMSERTRSSSDEEDSSISESIGSQPEENALSNGLEDSVQSLKSLSNERRCNYLKKKDKLQVNARVVLNRADHKGSLSKRIKANESIQDSVMVSSDKASEPSDDETGNIALVEPDCRARRSSLRGHVKKGCACCNGSPERPKKKSVKSDHSRLKKRLSSKQTGKKR</sequence>
<dbReference type="Pfam" id="PF25580">
    <property type="entry name" value="TPR_Rlf"/>
    <property type="match status" value="1"/>
</dbReference>
<feature type="compositionally biased region" description="Basic residues" evidence="1">
    <location>
        <begin position="2868"/>
        <end position="2882"/>
    </location>
</feature>
<feature type="compositionally biased region" description="Low complexity" evidence="1">
    <location>
        <begin position="655"/>
        <end position="665"/>
    </location>
</feature>
<organism evidence="3 4">
    <name type="scientific">Eufriesea mexicana</name>
    <dbReference type="NCBI Taxonomy" id="516756"/>
    <lineage>
        <taxon>Eukaryota</taxon>
        <taxon>Metazoa</taxon>
        <taxon>Ecdysozoa</taxon>
        <taxon>Arthropoda</taxon>
        <taxon>Hexapoda</taxon>
        <taxon>Insecta</taxon>
        <taxon>Pterygota</taxon>
        <taxon>Neoptera</taxon>
        <taxon>Endopterygota</taxon>
        <taxon>Hymenoptera</taxon>
        <taxon>Apocrita</taxon>
        <taxon>Aculeata</taxon>
        <taxon>Apoidea</taxon>
        <taxon>Anthophila</taxon>
        <taxon>Apidae</taxon>
        <taxon>Eufriesea</taxon>
    </lineage>
</organism>
<feature type="compositionally biased region" description="Basic residues" evidence="1">
    <location>
        <begin position="847"/>
        <end position="858"/>
    </location>
</feature>
<feature type="region of interest" description="Disordered" evidence="1">
    <location>
        <begin position="811"/>
        <end position="930"/>
    </location>
</feature>
<feature type="compositionally biased region" description="Low complexity" evidence="1">
    <location>
        <begin position="2622"/>
        <end position="2634"/>
    </location>
</feature>
<feature type="compositionally biased region" description="Polar residues" evidence="1">
    <location>
        <begin position="1097"/>
        <end position="1115"/>
    </location>
</feature>
<evidence type="ECO:0000313" key="3">
    <source>
        <dbReference type="EMBL" id="OAD53502.1"/>
    </source>
</evidence>
<feature type="compositionally biased region" description="Basic and acidic residues" evidence="1">
    <location>
        <begin position="2547"/>
        <end position="2569"/>
    </location>
</feature>
<feature type="compositionally biased region" description="Polar residues" evidence="1">
    <location>
        <begin position="880"/>
        <end position="898"/>
    </location>
</feature>
<feature type="compositionally biased region" description="Basic and acidic residues" evidence="1">
    <location>
        <begin position="23"/>
        <end position="45"/>
    </location>
</feature>
<feature type="compositionally biased region" description="Polar residues" evidence="1">
    <location>
        <begin position="1188"/>
        <end position="1237"/>
    </location>
</feature>
<accession>A0A310SJ90</accession>
<feature type="compositionally biased region" description="Polar residues" evidence="1">
    <location>
        <begin position="1746"/>
        <end position="1756"/>
    </location>
</feature>
<feature type="region of interest" description="Disordered" evidence="1">
    <location>
        <begin position="1703"/>
        <end position="1771"/>
    </location>
</feature>
<dbReference type="Proteomes" id="UP000250275">
    <property type="component" value="Unassembled WGS sequence"/>
</dbReference>
<feature type="compositionally biased region" description="Low complexity" evidence="1">
    <location>
        <begin position="1299"/>
        <end position="1327"/>
    </location>
</feature>
<protein>
    <recommendedName>
        <fullName evidence="2">Zinc finger protein Rlf/292/654 TPR repeats domain-containing protein</fullName>
    </recommendedName>
</protein>
<proteinExistence type="predicted"/>
<dbReference type="EMBL" id="KQ767066">
    <property type="protein sequence ID" value="OAD53502.1"/>
    <property type="molecule type" value="Genomic_DNA"/>
</dbReference>
<feature type="region of interest" description="Disordered" evidence="1">
    <location>
        <begin position="1"/>
        <end position="47"/>
    </location>
</feature>
<feature type="compositionally biased region" description="Low complexity" evidence="1">
    <location>
        <begin position="1265"/>
        <end position="1283"/>
    </location>
</feature>
<feature type="region of interest" description="Disordered" evidence="1">
    <location>
        <begin position="2839"/>
        <end position="2882"/>
    </location>
</feature>
<dbReference type="InterPro" id="IPR057986">
    <property type="entry name" value="TPR_Rlf/292/654"/>
</dbReference>
<feature type="region of interest" description="Disordered" evidence="1">
    <location>
        <begin position="1097"/>
        <end position="1140"/>
    </location>
</feature>
<reference evidence="3 4" key="1">
    <citation type="submission" date="2015-07" db="EMBL/GenBank/DDBJ databases">
        <title>The genome of Eufriesea mexicana.</title>
        <authorList>
            <person name="Pan H."/>
            <person name="Kapheim K."/>
        </authorList>
    </citation>
    <scope>NUCLEOTIDE SEQUENCE [LARGE SCALE GENOMIC DNA]</scope>
    <source>
        <strain evidence="3">0111107269</strain>
        <tissue evidence="3">Whole body</tissue>
    </source>
</reference>
<keyword evidence="4" id="KW-1185">Reference proteome</keyword>
<feature type="region of interest" description="Disordered" evidence="1">
    <location>
        <begin position="655"/>
        <end position="674"/>
    </location>
</feature>
<gene>
    <name evidence="3" type="ORF">WN48_09842</name>
</gene>
<feature type="region of interest" description="Disordered" evidence="1">
    <location>
        <begin position="1188"/>
        <end position="1327"/>
    </location>
</feature>
<dbReference type="OrthoDB" id="6427254at2759"/>
<feature type="compositionally biased region" description="Low complexity" evidence="1">
    <location>
        <begin position="1703"/>
        <end position="1715"/>
    </location>
</feature>
<feature type="region of interest" description="Disordered" evidence="1">
    <location>
        <begin position="2515"/>
        <end position="2666"/>
    </location>
</feature>
<evidence type="ECO:0000256" key="1">
    <source>
        <dbReference type="SAM" id="MobiDB-lite"/>
    </source>
</evidence>
<feature type="region of interest" description="Disordered" evidence="1">
    <location>
        <begin position="1788"/>
        <end position="1874"/>
    </location>
</feature>
<feature type="region of interest" description="Disordered" evidence="1">
    <location>
        <begin position="2717"/>
        <end position="2752"/>
    </location>
</feature>
<feature type="compositionally biased region" description="Low complexity" evidence="1">
    <location>
        <begin position="2734"/>
        <end position="2744"/>
    </location>
</feature>
<feature type="compositionally biased region" description="Polar residues" evidence="1">
    <location>
        <begin position="2647"/>
        <end position="2666"/>
    </location>
</feature>
<feature type="region of interest" description="Disordered" evidence="1">
    <location>
        <begin position="2804"/>
        <end position="2824"/>
    </location>
</feature>
<feature type="domain" description="Zinc finger protein Rlf/292/654 TPR repeats" evidence="2">
    <location>
        <begin position="433"/>
        <end position="594"/>
    </location>
</feature>
<feature type="compositionally biased region" description="Basic and acidic residues" evidence="1">
    <location>
        <begin position="904"/>
        <end position="922"/>
    </location>
</feature>
<feature type="compositionally biased region" description="Polar residues" evidence="1">
    <location>
        <begin position="2577"/>
        <end position="2604"/>
    </location>
</feature>
<evidence type="ECO:0000313" key="4">
    <source>
        <dbReference type="Proteomes" id="UP000250275"/>
    </source>
</evidence>
<evidence type="ECO:0000259" key="2">
    <source>
        <dbReference type="Pfam" id="PF25580"/>
    </source>
</evidence>